<dbReference type="RefSeq" id="WP_222012433.1">
    <property type="nucleotide sequence ID" value="NZ_JABTXI010000008.1"/>
</dbReference>
<dbReference type="SUPFAM" id="SSF52833">
    <property type="entry name" value="Thioredoxin-like"/>
    <property type="match status" value="1"/>
</dbReference>
<dbReference type="InterPro" id="IPR004046">
    <property type="entry name" value="GST_C"/>
</dbReference>
<dbReference type="Gene3D" id="3.40.30.10">
    <property type="entry name" value="Glutaredoxin"/>
    <property type="match status" value="1"/>
</dbReference>
<accession>A0ABS7LM31</accession>
<dbReference type="Proteomes" id="UP000720124">
    <property type="component" value="Unassembled WGS sequence"/>
</dbReference>
<dbReference type="CDD" id="cd03048">
    <property type="entry name" value="GST_N_Ure2p_like"/>
    <property type="match status" value="1"/>
</dbReference>
<keyword evidence="4" id="KW-1185">Reference proteome</keyword>
<evidence type="ECO:0000259" key="1">
    <source>
        <dbReference type="PROSITE" id="PS50404"/>
    </source>
</evidence>
<comment type="caution">
    <text evidence="3">The sequence shown here is derived from an EMBL/GenBank/DDBJ whole genome shotgun (WGS) entry which is preliminary data.</text>
</comment>
<dbReference type="InterPro" id="IPR036282">
    <property type="entry name" value="Glutathione-S-Trfase_C_sf"/>
</dbReference>
<evidence type="ECO:0000313" key="3">
    <source>
        <dbReference type="EMBL" id="MBY3592360.1"/>
    </source>
</evidence>
<feature type="domain" description="GST C-terminal" evidence="2">
    <location>
        <begin position="88"/>
        <end position="217"/>
    </location>
</feature>
<dbReference type="SFLD" id="SFLDG00358">
    <property type="entry name" value="Main_(cytGST)"/>
    <property type="match status" value="1"/>
</dbReference>
<dbReference type="PROSITE" id="PS50404">
    <property type="entry name" value="GST_NTER"/>
    <property type="match status" value="1"/>
</dbReference>
<dbReference type="EMBL" id="JABTXI010000008">
    <property type="protein sequence ID" value="MBY3592360.1"/>
    <property type="molecule type" value="Genomic_DNA"/>
</dbReference>
<reference evidence="3 4" key="1">
    <citation type="submission" date="2020-06" db="EMBL/GenBank/DDBJ databases">
        <title>Global-level population genomics: horizontal gene transfer, symbiosis and evolution in Rhizobia.</title>
        <authorList>
            <person name="Gai Y."/>
        </authorList>
    </citation>
    <scope>NUCLEOTIDE SEQUENCE [LARGE SCALE GENOMIC DNA]</scope>
    <source>
        <strain evidence="3 4">PLR6_1b</strain>
    </source>
</reference>
<protein>
    <submittedName>
        <fullName evidence="3">Glutathione S-transferase N-terminal domain-containing protein</fullName>
    </submittedName>
</protein>
<dbReference type="InterPro" id="IPR010987">
    <property type="entry name" value="Glutathione-S-Trfase_C-like"/>
</dbReference>
<organism evidence="3 4">
    <name type="scientific">Rhizobium bangladeshense</name>
    <dbReference type="NCBI Taxonomy" id="1138189"/>
    <lineage>
        <taxon>Bacteria</taxon>
        <taxon>Pseudomonadati</taxon>
        <taxon>Pseudomonadota</taxon>
        <taxon>Alphaproteobacteria</taxon>
        <taxon>Hyphomicrobiales</taxon>
        <taxon>Rhizobiaceae</taxon>
        <taxon>Rhizobium/Agrobacterium group</taxon>
        <taxon>Rhizobium</taxon>
    </lineage>
</organism>
<dbReference type="PANTHER" id="PTHR44051:SF8">
    <property type="entry name" value="GLUTATHIONE S-TRANSFERASE GSTA"/>
    <property type="match status" value="1"/>
</dbReference>
<name>A0ABS7LM31_9HYPH</name>
<dbReference type="SFLD" id="SFLDS00019">
    <property type="entry name" value="Glutathione_Transferase_(cytos"/>
    <property type="match status" value="1"/>
</dbReference>
<dbReference type="Pfam" id="PF13409">
    <property type="entry name" value="GST_N_2"/>
    <property type="match status" value="1"/>
</dbReference>
<dbReference type="Pfam" id="PF00043">
    <property type="entry name" value="GST_C"/>
    <property type="match status" value="1"/>
</dbReference>
<dbReference type="SFLD" id="SFLDG01151">
    <property type="entry name" value="Main.2:_Nu-like"/>
    <property type="match status" value="1"/>
</dbReference>
<proteinExistence type="predicted"/>
<dbReference type="SUPFAM" id="SSF47616">
    <property type="entry name" value="GST C-terminal domain-like"/>
    <property type="match status" value="1"/>
</dbReference>
<dbReference type="PROSITE" id="PS50405">
    <property type="entry name" value="GST_CTER"/>
    <property type="match status" value="1"/>
</dbReference>
<dbReference type="Gene3D" id="1.20.1050.10">
    <property type="match status" value="1"/>
</dbReference>
<evidence type="ECO:0000259" key="2">
    <source>
        <dbReference type="PROSITE" id="PS50405"/>
    </source>
</evidence>
<dbReference type="InterPro" id="IPR040079">
    <property type="entry name" value="Glutathione_S-Trfase"/>
</dbReference>
<dbReference type="InterPro" id="IPR004045">
    <property type="entry name" value="Glutathione_S-Trfase_N"/>
</dbReference>
<dbReference type="InterPro" id="IPR036249">
    <property type="entry name" value="Thioredoxin-like_sf"/>
</dbReference>
<sequence>MIDLYGSGSPNVARVFIALEELGLEYQAFPVDIFAGQQFEDWFGTLNPNRKVPVIVDRGHPAGDYTLFESAAILMYLAEKSGRLVPSGNRERYNTIQWLMVQVTTVGPMMGQLVHFSRYAPEGLPSYPVDRYRTQAQRVLEVMDQRLEERRYLVGDDLTIADIALFPWCRNLSLHLGEKEAEALMNVTRWCDELSSRPSIIRALLAQDVLRQKSTKPENAEPRILDRLFGRSGVA</sequence>
<evidence type="ECO:0000313" key="4">
    <source>
        <dbReference type="Proteomes" id="UP000720124"/>
    </source>
</evidence>
<dbReference type="PANTHER" id="PTHR44051">
    <property type="entry name" value="GLUTATHIONE S-TRANSFERASE-RELATED"/>
    <property type="match status" value="1"/>
</dbReference>
<gene>
    <name evidence="3" type="ORF">HJA87_21135</name>
</gene>
<feature type="domain" description="GST N-terminal" evidence="1">
    <location>
        <begin position="1"/>
        <end position="85"/>
    </location>
</feature>